<reference evidence="1 2" key="1">
    <citation type="submission" date="2020-08" db="EMBL/GenBank/DDBJ databases">
        <title>Genomic Encyclopedia of Type Strains, Phase IV (KMG-IV): sequencing the most valuable type-strain genomes for metagenomic binning, comparative biology and taxonomic classification.</title>
        <authorList>
            <person name="Goeker M."/>
        </authorList>
    </citation>
    <scope>NUCLEOTIDE SEQUENCE [LARGE SCALE GENOMIC DNA]</scope>
    <source>
        <strain evidence="1 2">DSM 14925</strain>
    </source>
</reference>
<organism evidence="1 2">
    <name type="scientific">Lactovum miscens</name>
    <dbReference type="NCBI Taxonomy" id="190387"/>
    <lineage>
        <taxon>Bacteria</taxon>
        <taxon>Bacillati</taxon>
        <taxon>Bacillota</taxon>
        <taxon>Bacilli</taxon>
        <taxon>Lactobacillales</taxon>
        <taxon>Streptococcaceae</taxon>
        <taxon>Lactovum</taxon>
    </lineage>
</organism>
<dbReference type="AlphaFoldDB" id="A0A841C854"/>
<dbReference type="RefSeq" id="WP_183538902.1">
    <property type="nucleotide sequence ID" value="NZ_JACHHV010000005.1"/>
</dbReference>
<name>A0A841C854_9LACT</name>
<proteinExistence type="predicted"/>
<evidence type="ECO:0000313" key="1">
    <source>
        <dbReference type="EMBL" id="MBB5887579.1"/>
    </source>
</evidence>
<gene>
    <name evidence="1" type="ORF">HNQ37_000451</name>
</gene>
<protein>
    <submittedName>
        <fullName evidence="1">Uncharacterized protein</fullName>
    </submittedName>
</protein>
<keyword evidence="2" id="KW-1185">Reference proteome</keyword>
<dbReference type="Proteomes" id="UP000562464">
    <property type="component" value="Unassembled WGS sequence"/>
</dbReference>
<dbReference type="EMBL" id="JACHHV010000005">
    <property type="protein sequence ID" value="MBB5887579.1"/>
    <property type="molecule type" value="Genomic_DNA"/>
</dbReference>
<sequence>MIFEKAEEEKEKNETKSQYATMSFVELQQELASSRASRQLLRDKFNSTVDDLNKFYGIRYVSERQPKTNSITK</sequence>
<comment type="caution">
    <text evidence="1">The sequence shown here is derived from an EMBL/GenBank/DDBJ whole genome shotgun (WGS) entry which is preliminary data.</text>
</comment>
<accession>A0A841C854</accession>
<evidence type="ECO:0000313" key="2">
    <source>
        <dbReference type="Proteomes" id="UP000562464"/>
    </source>
</evidence>